<feature type="transmembrane region" description="Helical" evidence="1">
    <location>
        <begin position="20"/>
        <end position="38"/>
    </location>
</feature>
<dbReference type="RefSeq" id="WP_116678673.1">
    <property type="nucleotide sequence ID" value="NZ_QEKY01000003.1"/>
</dbReference>
<keyword evidence="4" id="KW-1185">Reference proteome</keyword>
<evidence type="ECO:0000313" key="4">
    <source>
        <dbReference type="Proteomes" id="UP000245462"/>
    </source>
</evidence>
<proteinExistence type="predicted"/>
<dbReference type="InterPro" id="IPR005182">
    <property type="entry name" value="YdbS-like_PH"/>
</dbReference>
<reference evidence="3 4" key="1">
    <citation type="submission" date="2018-04" db="EMBL/GenBank/DDBJ databases">
        <title>Genomic Encyclopedia of Type Strains, Phase IV (KMG-IV): sequencing the most valuable type-strain genomes for metagenomic binning, comparative biology and taxonomic classification.</title>
        <authorList>
            <person name="Goeker M."/>
        </authorList>
    </citation>
    <scope>NUCLEOTIDE SEQUENCE [LARGE SCALE GENOMIC DNA]</scope>
    <source>
        <strain evidence="3 4">DSM 28520</strain>
    </source>
</reference>
<keyword evidence="1" id="KW-0812">Transmembrane</keyword>
<dbReference type="EMBL" id="QEKY01000003">
    <property type="protein sequence ID" value="PVZ13361.1"/>
    <property type="molecule type" value="Genomic_DNA"/>
</dbReference>
<feature type="transmembrane region" description="Helical" evidence="1">
    <location>
        <begin position="45"/>
        <end position="66"/>
    </location>
</feature>
<sequence>MSYIDQTLLTNETVQYRAVVHWWTFMGPLTFLIPGLILSGFSSSFFSILGYLLIGLGIFGLINRYIEQRFAEFVLTNKRIVFKHGFIRRDVVELQLNKAEAIAFQETFWGRIFGFGTIIVTTGGATNAYKYVKNPLAFRKAISEEVDKNK</sequence>
<organism evidence="3 4">
    <name type="scientific">Porphyromonas loveana</name>
    <dbReference type="NCBI Taxonomy" id="1884669"/>
    <lineage>
        <taxon>Bacteria</taxon>
        <taxon>Pseudomonadati</taxon>
        <taxon>Bacteroidota</taxon>
        <taxon>Bacteroidia</taxon>
        <taxon>Bacteroidales</taxon>
        <taxon>Porphyromonadaceae</taxon>
        <taxon>Porphyromonas</taxon>
    </lineage>
</organism>
<feature type="domain" description="YdbS-like PH" evidence="2">
    <location>
        <begin position="69"/>
        <end position="131"/>
    </location>
</feature>
<dbReference type="AlphaFoldDB" id="A0A2U1FMD7"/>
<protein>
    <submittedName>
        <fullName evidence="3">PH (Pleckstrin Homology) domain-containing protein</fullName>
    </submittedName>
</protein>
<dbReference type="PANTHER" id="PTHR37938">
    <property type="entry name" value="BLL0215 PROTEIN"/>
    <property type="match status" value="1"/>
</dbReference>
<gene>
    <name evidence="3" type="ORF">C7382_10354</name>
</gene>
<evidence type="ECO:0000256" key="1">
    <source>
        <dbReference type="SAM" id="Phobius"/>
    </source>
</evidence>
<keyword evidence="1" id="KW-1133">Transmembrane helix</keyword>
<evidence type="ECO:0000313" key="3">
    <source>
        <dbReference type="EMBL" id="PVZ13361.1"/>
    </source>
</evidence>
<accession>A0A2U1FMD7</accession>
<dbReference type="GeneID" id="94550122"/>
<dbReference type="OrthoDB" id="3378680at2"/>
<evidence type="ECO:0000259" key="2">
    <source>
        <dbReference type="Pfam" id="PF03703"/>
    </source>
</evidence>
<comment type="caution">
    <text evidence="3">The sequence shown here is derived from an EMBL/GenBank/DDBJ whole genome shotgun (WGS) entry which is preliminary data.</text>
</comment>
<keyword evidence="1" id="KW-0472">Membrane</keyword>
<dbReference type="PANTHER" id="PTHR37938:SF1">
    <property type="entry name" value="BLL0215 PROTEIN"/>
    <property type="match status" value="1"/>
</dbReference>
<name>A0A2U1FMD7_9PORP</name>
<dbReference type="Proteomes" id="UP000245462">
    <property type="component" value="Unassembled WGS sequence"/>
</dbReference>
<dbReference type="Pfam" id="PF03703">
    <property type="entry name" value="bPH_2"/>
    <property type="match status" value="1"/>
</dbReference>